<sequence>MKYLLALLALAMAAPLHAAETIPFGHWTVMSQADPDSSKVLIAAYTRNQEGHLLAFGQQGNGPIEGVLILNERTGAAAHAGHALRLSVADKGEHRIGDLRIPASARNGHEPELANRVEWPVWEKSAGGEPPSLLDEMRAGGNLEVEFRDGDGELQKTRFSLRGADRAIPWILQEGPMTATYHTVDTLSEEAALQCRRNANGNPAQRDACFDRIVTCWDRQGDGSVAAFRGCLSNEGVM</sequence>
<accession>A0A1V3NEU1</accession>
<dbReference type="EMBL" id="MVBK01000060">
    <property type="protein sequence ID" value="OOG23617.1"/>
    <property type="molecule type" value="Genomic_DNA"/>
</dbReference>
<gene>
    <name evidence="2" type="ORF">B1C78_10855</name>
</gene>
<protein>
    <submittedName>
        <fullName evidence="2">Uncharacterized protein</fullName>
    </submittedName>
</protein>
<feature type="signal peptide" evidence="1">
    <location>
        <begin position="1"/>
        <end position="18"/>
    </location>
</feature>
<keyword evidence="3" id="KW-1185">Reference proteome</keyword>
<proteinExistence type="predicted"/>
<evidence type="ECO:0000313" key="2">
    <source>
        <dbReference type="EMBL" id="OOG23617.1"/>
    </source>
</evidence>
<keyword evidence="1" id="KW-0732">Signal</keyword>
<dbReference type="AlphaFoldDB" id="A0A1V3NEU1"/>
<comment type="caution">
    <text evidence="2">The sequence shown here is derived from an EMBL/GenBank/DDBJ whole genome shotgun (WGS) entry which is preliminary data.</text>
</comment>
<reference evidence="2 3" key="1">
    <citation type="submission" date="2017-02" db="EMBL/GenBank/DDBJ databases">
        <title>Genomic diversity within the haloalkaliphilic genus Thioalkalivibrio.</title>
        <authorList>
            <person name="Ahn A.-C."/>
            <person name="Meier-Kolthoff J."/>
            <person name="Overmars L."/>
            <person name="Richter M."/>
            <person name="Woyke T."/>
            <person name="Sorokin D.Y."/>
            <person name="Muyzer G."/>
        </authorList>
    </citation>
    <scope>NUCLEOTIDE SEQUENCE [LARGE SCALE GENOMIC DNA]</scope>
    <source>
        <strain evidence="2 3">ALJD</strain>
    </source>
</reference>
<dbReference type="RefSeq" id="WP_077279175.1">
    <property type="nucleotide sequence ID" value="NZ_MVBK01000060.1"/>
</dbReference>
<dbReference type="OrthoDB" id="5781220at2"/>
<dbReference type="Proteomes" id="UP000189462">
    <property type="component" value="Unassembled WGS sequence"/>
</dbReference>
<evidence type="ECO:0000256" key="1">
    <source>
        <dbReference type="SAM" id="SignalP"/>
    </source>
</evidence>
<evidence type="ECO:0000313" key="3">
    <source>
        <dbReference type="Proteomes" id="UP000189462"/>
    </source>
</evidence>
<name>A0A1V3NEU1_9GAMM</name>
<feature type="chain" id="PRO_5013002596" evidence="1">
    <location>
        <begin position="19"/>
        <end position="238"/>
    </location>
</feature>
<organism evidence="2 3">
    <name type="scientific">Thioalkalivibrio denitrificans</name>
    <dbReference type="NCBI Taxonomy" id="108003"/>
    <lineage>
        <taxon>Bacteria</taxon>
        <taxon>Pseudomonadati</taxon>
        <taxon>Pseudomonadota</taxon>
        <taxon>Gammaproteobacteria</taxon>
        <taxon>Chromatiales</taxon>
        <taxon>Ectothiorhodospiraceae</taxon>
        <taxon>Thioalkalivibrio</taxon>
    </lineage>
</organism>